<name>A0A1A9WVX4_9MUSC</name>
<dbReference type="STRING" id="37001.A0A1A9WVX4"/>
<feature type="compositionally biased region" description="Polar residues" evidence="1">
    <location>
        <begin position="105"/>
        <end position="115"/>
    </location>
</feature>
<feature type="region of interest" description="Disordered" evidence="1">
    <location>
        <begin position="105"/>
        <end position="125"/>
    </location>
</feature>
<protein>
    <recommendedName>
        <fullName evidence="2">Bacteriophage Mu GpT domain-containing protein</fullName>
    </recommendedName>
</protein>
<evidence type="ECO:0000313" key="4">
    <source>
        <dbReference type="Proteomes" id="UP000091820"/>
    </source>
</evidence>
<feature type="domain" description="Bacteriophage Mu GpT" evidence="2">
    <location>
        <begin position="353"/>
        <end position="417"/>
    </location>
</feature>
<evidence type="ECO:0000256" key="1">
    <source>
        <dbReference type="SAM" id="MobiDB-lite"/>
    </source>
</evidence>
<dbReference type="Pfam" id="PF10124">
    <property type="entry name" value="Mu-like_gpT"/>
    <property type="match status" value="3"/>
</dbReference>
<feature type="domain" description="Bacteriophage Mu GpT" evidence="2">
    <location>
        <begin position="283"/>
        <end position="350"/>
    </location>
</feature>
<evidence type="ECO:0000313" key="3">
    <source>
        <dbReference type="EnsemblMetazoa" id="GBRI034453-PA"/>
    </source>
</evidence>
<accession>A0A1A9WVX4</accession>
<organism evidence="3 4">
    <name type="scientific">Glossina brevipalpis</name>
    <dbReference type="NCBI Taxonomy" id="37001"/>
    <lineage>
        <taxon>Eukaryota</taxon>
        <taxon>Metazoa</taxon>
        <taxon>Ecdysozoa</taxon>
        <taxon>Arthropoda</taxon>
        <taxon>Hexapoda</taxon>
        <taxon>Insecta</taxon>
        <taxon>Pterygota</taxon>
        <taxon>Neoptera</taxon>
        <taxon>Endopterygota</taxon>
        <taxon>Diptera</taxon>
        <taxon>Brachycera</taxon>
        <taxon>Muscomorpha</taxon>
        <taxon>Hippoboscoidea</taxon>
        <taxon>Glossinidae</taxon>
        <taxon>Glossina</taxon>
    </lineage>
</organism>
<feature type="domain" description="Bacteriophage Mu GpT" evidence="2">
    <location>
        <begin position="141"/>
        <end position="270"/>
    </location>
</feature>
<dbReference type="Proteomes" id="UP000091820">
    <property type="component" value="Unassembled WGS sequence"/>
</dbReference>
<dbReference type="VEuPathDB" id="VectorBase:GBRI034453"/>
<sequence>MTATTQDRNTPYRDGELTPYPVAAKETIPAGVIVCLKEGYAVNGKSAEDLVYAGRADEAIDNSQGGNGDQQIRVRRHKAFLWENDGSVKQAHVGKPAYVVDNQTVSASDGGTSAQEGKPGKPASRSAAGTIIMLDAAGVWAFDAAPTQWDKVATLVPSTGKENTYAWLSRFPRMRKWIGDKQVKALAASTYTLVNDDYEATVEVDRNDIQDDQLGVYQPQAQDAGFAAKQWPDEMVFELLNKGFSEKGYDGQPFFSDTHSMGKTSYSNLGKKPLSAASLAEAQASYGEARKQLRQMKDEEGRPLNIMPNLLVVPPALDDVARTLITAERLDDGKANIYKGTAEVLVVPWLTSDSAWFLMDTSRPLKRRIFQQRQAPLFVAMTDINSPDVFMRKQFKFGAEARGQAGFGFWQMAYGSTGK</sequence>
<proteinExistence type="predicted"/>
<reference evidence="3" key="2">
    <citation type="submission" date="2020-05" db="UniProtKB">
        <authorList>
            <consortium name="EnsemblMetazoa"/>
        </authorList>
    </citation>
    <scope>IDENTIFICATION</scope>
    <source>
        <strain evidence="3">IAEA</strain>
    </source>
</reference>
<reference evidence="4" key="1">
    <citation type="submission" date="2014-03" db="EMBL/GenBank/DDBJ databases">
        <authorList>
            <person name="Aksoy S."/>
            <person name="Warren W."/>
            <person name="Wilson R.K."/>
        </authorList>
    </citation>
    <scope>NUCLEOTIDE SEQUENCE [LARGE SCALE GENOMIC DNA]</scope>
    <source>
        <strain evidence="4">IAEA</strain>
    </source>
</reference>
<dbReference type="AlphaFoldDB" id="A0A1A9WVX4"/>
<dbReference type="InterPro" id="IPR018774">
    <property type="entry name" value="Phage_Mu_GpT"/>
</dbReference>
<dbReference type="EnsemblMetazoa" id="GBRI034453-RA">
    <property type="protein sequence ID" value="GBRI034453-PA"/>
    <property type="gene ID" value="GBRI034453"/>
</dbReference>
<keyword evidence="4" id="KW-1185">Reference proteome</keyword>
<evidence type="ECO:0000259" key="2">
    <source>
        <dbReference type="Pfam" id="PF10124"/>
    </source>
</evidence>